<reference evidence="1" key="1">
    <citation type="submission" date="2020-05" db="EMBL/GenBank/DDBJ databases">
        <authorList>
            <person name="Chiriac C."/>
            <person name="Salcher M."/>
            <person name="Ghai R."/>
            <person name="Kavagutti S V."/>
        </authorList>
    </citation>
    <scope>NUCLEOTIDE SEQUENCE</scope>
</reference>
<dbReference type="EMBL" id="CAEZYR010000020">
    <property type="protein sequence ID" value="CAB4735522.1"/>
    <property type="molecule type" value="Genomic_DNA"/>
</dbReference>
<proteinExistence type="predicted"/>
<dbReference type="PANTHER" id="PTHR30163:SF8">
    <property type="entry name" value="LYTIC MUREIN TRANSGLYCOSYLASE"/>
    <property type="match status" value="1"/>
</dbReference>
<dbReference type="CDD" id="cd13399">
    <property type="entry name" value="Slt35-like"/>
    <property type="match status" value="1"/>
</dbReference>
<protein>
    <submittedName>
        <fullName evidence="1">Unannotated protein</fullName>
    </submittedName>
</protein>
<dbReference type="PANTHER" id="PTHR30163">
    <property type="entry name" value="MEMBRANE-BOUND LYTIC MUREIN TRANSGLYCOSYLASE B"/>
    <property type="match status" value="1"/>
</dbReference>
<dbReference type="SUPFAM" id="SSF53955">
    <property type="entry name" value="Lysozyme-like"/>
    <property type="match status" value="1"/>
</dbReference>
<sequence>MGGAGSFTRVLRARSTRWIAVSITLLVLLLPGLAAVAAVTGPSKWAGDVVAKPAGKNVSPLGSKNTAADVVLPRDETRPRVRAAYENAVTVANADGTNCGVRYAVLAALGSVESSLGKPTSRTVIRDYDGRVEPPIYGVTLSGTDGNAEVPDSDAGFYDDDPDWDRAVGPMQFLPSTWYRIKVDANGDGTRDPQSIDDAALGSLLYLCLAIRNAPIDEGDNLARALFSYNRSKAYVARVIGIIDQFEGR</sequence>
<dbReference type="AlphaFoldDB" id="A0A6J6SKY0"/>
<dbReference type="Gene3D" id="1.10.530.10">
    <property type="match status" value="1"/>
</dbReference>
<dbReference type="InterPro" id="IPR023346">
    <property type="entry name" value="Lysozyme-like_dom_sf"/>
</dbReference>
<dbReference type="GO" id="GO:0009253">
    <property type="term" value="P:peptidoglycan catabolic process"/>
    <property type="evidence" value="ECO:0007669"/>
    <property type="project" value="TreeGrafter"/>
</dbReference>
<dbReference type="InterPro" id="IPR043426">
    <property type="entry name" value="MltB-like"/>
</dbReference>
<name>A0A6J6SKY0_9ZZZZ</name>
<dbReference type="GO" id="GO:0008933">
    <property type="term" value="F:peptidoglycan lytic transglycosylase activity"/>
    <property type="evidence" value="ECO:0007669"/>
    <property type="project" value="TreeGrafter"/>
</dbReference>
<accession>A0A6J6SKY0</accession>
<gene>
    <name evidence="1" type="ORF">UFOPK2754_00795</name>
</gene>
<evidence type="ECO:0000313" key="1">
    <source>
        <dbReference type="EMBL" id="CAB4735522.1"/>
    </source>
</evidence>
<organism evidence="1">
    <name type="scientific">freshwater metagenome</name>
    <dbReference type="NCBI Taxonomy" id="449393"/>
    <lineage>
        <taxon>unclassified sequences</taxon>
        <taxon>metagenomes</taxon>
        <taxon>ecological metagenomes</taxon>
    </lineage>
</organism>